<dbReference type="SUPFAM" id="SSF63829">
    <property type="entry name" value="Calcium-dependent phosphotriesterase"/>
    <property type="match status" value="1"/>
</dbReference>
<evidence type="ECO:0000313" key="4">
    <source>
        <dbReference type="Proteomes" id="UP001302349"/>
    </source>
</evidence>
<dbReference type="Pfam" id="PF08450">
    <property type="entry name" value="SGL"/>
    <property type="match status" value="1"/>
</dbReference>
<dbReference type="Proteomes" id="UP001302349">
    <property type="component" value="Chromosome"/>
</dbReference>
<evidence type="ECO:0000259" key="2">
    <source>
        <dbReference type="Pfam" id="PF08450"/>
    </source>
</evidence>
<dbReference type="PRINTS" id="PR01790">
    <property type="entry name" value="SMP30FAMILY"/>
</dbReference>
<dbReference type="PANTHER" id="PTHR47572">
    <property type="entry name" value="LIPOPROTEIN-RELATED"/>
    <property type="match status" value="1"/>
</dbReference>
<sequence length="343" mass="37220">MKPIYFSVAIAILMSGCGPQKPQTEETSNEEASKPQVVERLDPAIDKLIDKDAKLEILGEGYTWAEGPVWVPSQQMVLFTDVPNNVAYKWKEGEGVSVFLKPSGYTAEAGKEEREPGANGLILDDQGRLLLCQHGDRRVARMDAPLDAPASKFVTLVDRFEGKRLNSPNDLILSSWGDIYFTDPPYGLTGLDASPIKEIPFNGVYRLKKSGEIELVTDKMSKPNGIALSPDEKTLYVANSDPERSIWMAFPVNEDGSVGEGKVFFDATELTKVTPGNPDGMKVDSKGNIFATGPGGVVVLSPSGKHLGTIITGAPTANIAFGGDDKVVFITSESRLLRMKLRD</sequence>
<dbReference type="EMBL" id="CP136051">
    <property type="protein sequence ID" value="WOK06760.1"/>
    <property type="molecule type" value="Genomic_DNA"/>
</dbReference>
<dbReference type="Gene3D" id="2.120.10.30">
    <property type="entry name" value="TolB, C-terminal domain"/>
    <property type="match status" value="1"/>
</dbReference>
<dbReference type="InterPro" id="IPR013658">
    <property type="entry name" value="SGL"/>
</dbReference>
<proteinExistence type="predicted"/>
<name>A0ABZ0IS33_9BACT</name>
<dbReference type="InterPro" id="IPR005511">
    <property type="entry name" value="SMP-30"/>
</dbReference>
<dbReference type="PANTHER" id="PTHR47572:SF4">
    <property type="entry name" value="LACTONASE DRP35"/>
    <property type="match status" value="1"/>
</dbReference>
<dbReference type="InterPro" id="IPR011042">
    <property type="entry name" value="6-blade_b-propeller_TolB-like"/>
</dbReference>
<evidence type="ECO:0000313" key="3">
    <source>
        <dbReference type="EMBL" id="WOK06760.1"/>
    </source>
</evidence>
<protein>
    <submittedName>
        <fullName evidence="3">SMP-30/gluconolactonase/LRE family protein</fullName>
    </submittedName>
</protein>
<feature type="domain" description="SMP-30/Gluconolactonase/LRE-like region" evidence="2">
    <location>
        <begin position="64"/>
        <end position="332"/>
    </location>
</feature>
<evidence type="ECO:0000256" key="1">
    <source>
        <dbReference type="ARBA" id="ARBA00022801"/>
    </source>
</evidence>
<organism evidence="3 4">
    <name type="scientific">Imperialibacter roseus</name>
    <dbReference type="NCBI Taxonomy" id="1324217"/>
    <lineage>
        <taxon>Bacteria</taxon>
        <taxon>Pseudomonadati</taxon>
        <taxon>Bacteroidota</taxon>
        <taxon>Cytophagia</taxon>
        <taxon>Cytophagales</taxon>
        <taxon>Flammeovirgaceae</taxon>
        <taxon>Imperialibacter</taxon>
    </lineage>
</organism>
<accession>A0ABZ0IS33</accession>
<reference evidence="3 4" key="1">
    <citation type="journal article" date="2023" name="Microbiol. Resour. Announc.">
        <title>Complete Genome Sequence of Imperialibacter roseus strain P4T.</title>
        <authorList>
            <person name="Tizabi D.R."/>
            <person name="Bachvaroff T."/>
            <person name="Hill R.T."/>
        </authorList>
    </citation>
    <scope>NUCLEOTIDE SEQUENCE [LARGE SCALE GENOMIC DNA]</scope>
    <source>
        <strain evidence="3 4">P4T</strain>
    </source>
</reference>
<dbReference type="RefSeq" id="WP_317489463.1">
    <property type="nucleotide sequence ID" value="NZ_CP136051.1"/>
</dbReference>
<gene>
    <name evidence="3" type="ORF">RT717_27195</name>
</gene>
<dbReference type="PROSITE" id="PS51257">
    <property type="entry name" value="PROKAR_LIPOPROTEIN"/>
    <property type="match status" value="1"/>
</dbReference>
<dbReference type="InterPro" id="IPR051262">
    <property type="entry name" value="SMP-30/CGR1_Lactonase"/>
</dbReference>
<keyword evidence="1" id="KW-0378">Hydrolase</keyword>
<keyword evidence="4" id="KW-1185">Reference proteome</keyword>